<reference evidence="1 2" key="1">
    <citation type="journal article" date="2012" name="BMC Genomics">
        <title>Comparative genomics of the white-rot fungi, Phanerochaete carnosa and P. chrysosporium, to elucidate the genetic basis of the distinct wood types they colonize.</title>
        <authorList>
            <person name="Suzuki H."/>
            <person name="MacDonald J."/>
            <person name="Syed K."/>
            <person name="Salamov A."/>
            <person name="Hori C."/>
            <person name="Aerts A."/>
            <person name="Henrissat B."/>
            <person name="Wiebenga A."/>
            <person name="vanKuyk P.A."/>
            <person name="Barry K."/>
            <person name="Lindquist E."/>
            <person name="LaButti K."/>
            <person name="Lapidus A."/>
            <person name="Lucas S."/>
            <person name="Coutinho P."/>
            <person name="Gong Y."/>
            <person name="Samejima M."/>
            <person name="Mahadevan R."/>
            <person name="Abou-Zaid M."/>
            <person name="de Vries R.P."/>
            <person name="Igarashi K."/>
            <person name="Yadav J.S."/>
            <person name="Grigoriev I.V."/>
            <person name="Master E.R."/>
        </authorList>
    </citation>
    <scope>NUCLEOTIDE SEQUENCE [LARGE SCALE GENOMIC DNA]</scope>
    <source>
        <strain evidence="1 2">HHB-10118-sp</strain>
    </source>
</reference>
<dbReference type="InParanoid" id="K5XAE4"/>
<dbReference type="EMBL" id="JH930469">
    <property type="protein sequence ID" value="EKM59882.1"/>
    <property type="molecule type" value="Genomic_DNA"/>
</dbReference>
<sequence length="558" mass="62628">MLCLQLSRLPIVSLQRLFNARDARKPSLGLSDELLATFQEYLPEDATAWVSKHRQQLCDVIGTSATDSYDKLIHQCLTKGGIGYIQEHLLPFCAEASTELYLRTLAVRIHQDEVFVKSHSKRKVVRELLIAAMSKTKIYGPMHMTHNSTIIESSWTLLYSCVEANCADVAAAIIKKLTNKSEVPDSDHGFRWASSVLFVLIGNIHKKLAGSPSSTILLSCKLSLEQAACDMFIDGLLAKTFEDPRFAKSKLDPLKSATFFESPDMAASVIAKLPELHQHYQQEILAIWQPYLGHILRSQTLITDVPSLVERFIKDVSTSGIDSSMTIVSSYLEVGLRDQARLLVDQIVQRAFPSPSHMKIDGATGRYSEHSNSPSMIRAFFFKLVRMASQSGALAELGPVLCTLLIRWAQLDMEDRGIIVTETFKKSFIRRREDWFNNCECKTCCTVFRFLSSTSDAGHLCVVLKIERLSLTGSGCTVRHIEKVLKAVVIPEIVTLKVETNTSDDKLRDVWMYKSPQLFRPSESPKHKAALRNMLNEVSKNEAERSQILGPGYEPLRS</sequence>
<dbReference type="AlphaFoldDB" id="K5XAE4"/>
<evidence type="ECO:0000313" key="2">
    <source>
        <dbReference type="Proteomes" id="UP000008370"/>
    </source>
</evidence>
<accession>K5XAE4</accession>
<dbReference type="KEGG" id="pco:PHACADRAFT_206099"/>
<proteinExistence type="predicted"/>
<evidence type="ECO:0000313" key="1">
    <source>
        <dbReference type="EMBL" id="EKM59882.1"/>
    </source>
</evidence>
<dbReference type="HOGENOM" id="CLU_488431_0_0_1"/>
<organism evidence="1 2">
    <name type="scientific">Phanerochaete carnosa (strain HHB-10118-sp)</name>
    <name type="common">White-rot fungus</name>
    <name type="synonym">Peniophora carnosa</name>
    <dbReference type="NCBI Taxonomy" id="650164"/>
    <lineage>
        <taxon>Eukaryota</taxon>
        <taxon>Fungi</taxon>
        <taxon>Dikarya</taxon>
        <taxon>Basidiomycota</taxon>
        <taxon>Agaricomycotina</taxon>
        <taxon>Agaricomycetes</taxon>
        <taxon>Polyporales</taxon>
        <taxon>Phanerochaetaceae</taxon>
        <taxon>Phanerochaete</taxon>
    </lineage>
</organism>
<dbReference type="RefSeq" id="XP_007392434.1">
    <property type="nucleotide sequence ID" value="XM_007392372.1"/>
</dbReference>
<dbReference type="OrthoDB" id="10599586at2759"/>
<keyword evidence="2" id="KW-1185">Reference proteome</keyword>
<name>K5XAE4_PHACS</name>
<dbReference type="Proteomes" id="UP000008370">
    <property type="component" value="Unassembled WGS sequence"/>
</dbReference>
<dbReference type="GeneID" id="18912419"/>
<gene>
    <name evidence="1" type="ORF">PHACADRAFT_206099</name>
</gene>
<protein>
    <submittedName>
        <fullName evidence="1">Uncharacterized protein</fullName>
    </submittedName>
</protein>